<feature type="domain" description="Glycosyl transferase family 4" evidence="3">
    <location>
        <begin position="30"/>
        <end position="202"/>
    </location>
</feature>
<reference evidence="4 5" key="1">
    <citation type="submission" date="2015-07" db="EMBL/GenBank/DDBJ databases">
        <authorList>
            <person name="Voget S."/>
            <person name="Dogs M."/>
            <person name="Brinkhoff T.H."/>
            <person name="Daniel R."/>
        </authorList>
    </citation>
    <scope>NUCLEOTIDE SEQUENCE [LARGE SCALE GENOMIC DNA]</scope>
    <source>
        <strain evidence="4 5">B14</strain>
    </source>
</reference>
<dbReference type="PANTHER" id="PTHR46401">
    <property type="entry name" value="GLYCOSYLTRANSFERASE WBBK-RELATED"/>
    <property type="match status" value="1"/>
</dbReference>
<evidence type="ECO:0000313" key="4">
    <source>
        <dbReference type="EMBL" id="WVX47060.1"/>
    </source>
</evidence>
<evidence type="ECO:0000259" key="3">
    <source>
        <dbReference type="Pfam" id="PF12000"/>
    </source>
</evidence>
<protein>
    <recommendedName>
        <fullName evidence="6">Glycosyltransferase</fullName>
    </recommendedName>
</protein>
<dbReference type="Gene3D" id="3.40.50.2000">
    <property type="entry name" value="Glycogen Phosphorylase B"/>
    <property type="match status" value="1"/>
</dbReference>
<dbReference type="Pfam" id="PF12000">
    <property type="entry name" value="Glyco_trans_4_3"/>
    <property type="match status" value="1"/>
</dbReference>
<dbReference type="EMBL" id="CP143423">
    <property type="protein sequence ID" value="WVX47060.1"/>
    <property type="molecule type" value="Genomic_DNA"/>
</dbReference>
<keyword evidence="1" id="KW-0808">Transferase</keyword>
<accession>A0ABZ2BLQ0</accession>
<dbReference type="SUPFAM" id="SSF53756">
    <property type="entry name" value="UDP-Glycosyltransferase/glycogen phosphorylase"/>
    <property type="match status" value="1"/>
</dbReference>
<dbReference type="Proteomes" id="UP001318682">
    <property type="component" value="Chromosome"/>
</dbReference>
<organism evidence="4 5">
    <name type="scientific">Roseobacter fucihabitans</name>
    <dbReference type="NCBI Taxonomy" id="1537242"/>
    <lineage>
        <taxon>Bacteria</taxon>
        <taxon>Pseudomonadati</taxon>
        <taxon>Pseudomonadota</taxon>
        <taxon>Alphaproteobacteria</taxon>
        <taxon>Rhodobacterales</taxon>
        <taxon>Roseobacteraceae</taxon>
        <taxon>Roseobacter</taxon>
    </lineage>
</organism>
<proteinExistence type="predicted"/>
<evidence type="ECO:0000256" key="1">
    <source>
        <dbReference type="ARBA" id="ARBA00022679"/>
    </source>
</evidence>
<dbReference type="Pfam" id="PF00534">
    <property type="entry name" value="Glycos_transf_1"/>
    <property type="match status" value="1"/>
</dbReference>
<reference evidence="5" key="2">
    <citation type="submission" date="2024-01" db="EMBL/GenBank/DDBJ databases">
        <title>Roseobacter fucihabitans sp. nov., isolated from the brown alga Fucus spiralis.</title>
        <authorList>
            <person name="Hahnke S."/>
            <person name="Berger M."/>
            <person name="Schlingloff A."/>
            <person name="Athale I."/>
            <person name="Neumann-Schaal M."/>
            <person name="Adenaya A."/>
            <person name="Poehlein A."/>
            <person name="Daniel R."/>
            <person name="Pertersen J."/>
            <person name="Brinkhoff T."/>
        </authorList>
    </citation>
    <scope>NUCLEOTIDE SEQUENCE [LARGE SCALE GENOMIC DNA]</scope>
    <source>
        <strain evidence="5">B14</strain>
    </source>
</reference>
<dbReference type="InterPro" id="IPR001296">
    <property type="entry name" value="Glyco_trans_1"/>
</dbReference>
<keyword evidence="5" id="KW-1185">Reference proteome</keyword>
<name>A0ABZ2BLQ0_9RHOB</name>
<evidence type="ECO:0000259" key="2">
    <source>
        <dbReference type="Pfam" id="PF00534"/>
    </source>
</evidence>
<evidence type="ECO:0000313" key="5">
    <source>
        <dbReference type="Proteomes" id="UP001318682"/>
    </source>
</evidence>
<evidence type="ECO:0008006" key="6">
    <source>
        <dbReference type="Google" id="ProtNLM"/>
    </source>
</evidence>
<sequence>MTSPKPSILFVHDSYPGQFGALAQYLHDQGWRVAFATLDDNLPKNAPYQMFGYTPHRAPSAQTHPYAQSYDRAVLQGQACARRCAEARNAGDLSADIIISHVGPGAGLFLREVFPTALIVAYCEWWYQSPGIDTLYLMALDGHTANVSLDDLILARSRNASISAELLSADLGLCPTHFQADQFPIELRQKISVLHDGVDTDYYAPLAQKDRLGQAEHPALAQIPKNAQLVTYATRGMEPHRGFPQVFKAFWEISKEWDNVYFVLAGENTVFYGSDQDRRVDWLERCKAAYPIAPDRLIFTGTLNKYDYRWLLRRSCVHVYCTVPFVLSWSLLEAMSVGTRLVVSDVEPIREVMPDDGAIFADLLIKDGLKNALSLALSDQEATTQAAKATRARVATHYRLADFLDKRRCWLLHALDAKKNSGT</sequence>
<dbReference type="PANTHER" id="PTHR46401:SF2">
    <property type="entry name" value="GLYCOSYLTRANSFERASE WBBK-RELATED"/>
    <property type="match status" value="1"/>
</dbReference>
<dbReference type="InterPro" id="IPR022623">
    <property type="entry name" value="Glyco_trans_4"/>
</dbReference>
<feature type="domain" description="Glycosyl transferase family 1" evidence="2">
    <location>
        <begin position="224"/>
        <end position="392"/>
    </location>
</feature>
<gene>
    <name evidence="4" type="ORF">ROLI_001240</name>
</gene>